<proteinExistence type="inferred from homology"/>
<keyword evidence="2" id="KW-1015">Disulfide bond</keyword>
<dbReference type="GO" id="GO:0006401">
    <property type="term" value="P:RNA catabolic process"/>
    <property type="evidence" value="ECO:0007669"/>
    <property type="project" value="TreeGrafter"/>
</dbReference>
<dbReference type="OrthoDB" id="435754at2759"/>
<dbReference type="Pfam" id="PF00445">
    <property type="entry name" value="Ribonuclease_T2"/>
    <property type="match status" value="2"/>
</dbReference>
<gene>
    <name evidence="5" type="primary">RNOY_1</name>
    <name evidence="7" type="synonym">LOC112680138</name>
    <name evidence="5" type="ORF">g.43831</name>
</gene>
<reference evidence="5" key="1">
    <citation type="submission" date="2018-04" db="EMBL/GenBank/DDBJ databases">
        <title>Transcriptome assembly of Sipha flava.</title>
        <authorList>
            <person name="Scully E.D."/>
            <person name="Geib S.M."/>
            <person name="Palmer N.A."/>
            <person name="Koch K."/>
            <person name="Bradshaw J."/>
            <person name="Heng-Moss T."/>
            <person name="Sarath G."/>
        </authorList>
    </citation>
    <scope>NUCLEOTIDE SEQUENCE</scope>
</reference>
<dbReference type="EMBL" id="GGMS01009168">
    <property type="protein sequence ID" value="MBY78371.1"/>
    <property type="molecule type" value="Transcribed_RNA"/>
</dbReference>
<dbReference type="GO" id="GO:0033897">
    <property type="term" value="F:ribonuclease T2 activity"/>
    <property type="evidence" value="ECO:0007669"/>
    <property type="project" value="InterPro"/>
</dbReference>
<reference evidence="7" key="2">
    <citation type="submission" date="2025-04" db="UniProtKB">
        <authorList>
            <consortium name="RefSeq"/>
        </authorList>
    </citation>
    <scope>IDENTIFICATION</scope>
    <source>
        <tissue evidence="7">Whole body</tissue>
    </source>
</reference>
<feature type="active site" evidence="3">
    <location>
        <position position="391"/>
    </location>
</feature>
<evidence type="ECO:0000313" key="6">
    <source>
        <dbReference type="Proteomes" id="UP000694846"/>
    </source>
</evidence>
<dbReference type="GO" id="GO:0005576">
    <property type="term" value="C:extracellular region"/>
    <property type="evidence" value="ECO:0007669"/>
    <property type="project" value="TreeGrafter"/>
</dbReference>
<dbReference type="CDD" id="cd01061">
    <property type="entry name" value="RNase_T2_euk"/>
    <property type="match status" value="1"/>
</dbReference>
<dbReference type="InterPro" id="IPR001568">
    <property type="entry name" value="RNase_T2-like"/>
</dbReference>
<evidence type="ECO:0000256" key="3">
    <source>
        <dbReference type="PIRSR" id="PIRSR633697-1"/>
    </source>
</evidence>
<evidence type="ECO:0000256" key="1">
    <source>
        <dbReference type="ARBA" id="ARBA00007469"/>
    </source>
</evidence>
<evidence type="ECO:0000313" key="7">
    <source>
        <dbReference type="RefSeq" id="XP_025405931.1"/>
    </source>
</evidence>
<accession>A0A2S2QL15</accession>
<dbReference type="InterPro" id="IPR033130">
    <property type="entry name" value="RNase_T2_His_AS_2"/>
</dbReference>
<dbReference type="InterPro" id="IPR033697">
    <property type="entry name" value="Ribonuclease_T2_eukaryotic"/>
</dbReference>
<evidence type="ECO:0000256" key="4">
    <source>
        <dbReference type="RuleBase" id="RU004328"/>
    </source>
</evidence>
<dbReference type="SUPFAM" id="SSF55895">
    <property type="entry name" value="Ribonuclease Rh-like"/>
    <property type="match status" value="2"/>
</dbReference>
<dbReference type="PANTHER" id="PTHR11240">
    <property type="entry name" value="RIBONUCLEASE T2"/>
    <property type="match status" value="1"/>
</dbReference>
<dbReference type="PROSITE" id="PS00531">
    <property type="entry name" value="RNASE_T2_2"/>
    <property type="match status" value="2"/>
</dbReference>
<protein>
    <submittedName>
        <fullName evidence="5">Ribonuclease Oy</fullName>
    </submittedName>
    <submittedName>
        <fullName evidence="7">Uncharacterized protein LOC112680138 isoform X1</fullName>
    </submittedName>
</protein>
<name>A0A2S2QL15_9HEMI</name>
<dbReference type="Gene3D" id="3.90.730.10">
    <property type="entry name" value="Ribonuclease T2-like"/>
    <property type="match status" value="2"/>
</dbReference>
<sequence>MGMNKRTALLSAAIITFGLGTLYLGFNMKHERPPIDSNSWDLLIFTQSWPKTVCYTWKIHNASHECYYPPKKNMWTIHGIWPTKIGTLGPVFCNKSVVFNPDFIYSIKDKLNEYWTDIELLPSNTTETTLLNASNLTLSHKKESIWAHEWVKHGSCAMSLPALDSEFKYFYQGIEWSEKYNIENILEKAGLKINSTSNFVTDYWKAVKSVLKTNSYVHCVYKSDTKEQLLGEIRICFDKTLTLIDCDGIMKFRRGNSKAAHLLTDCDVKKPILYLDYVPEHNISINSNSTNSNSTDNENSLVLFRSKRKVNEWTTIKPQNFNRSNSYQPRTNSTFHQNLIRSNSFPYIQRKEWDMLIFSQSWPYTFCHTWTVNSNTHTCNLPANRNQWTIHGIWPTKIGTDGPSFCNNHSSFRLDLLDKIIPELHNRWTEIKGSKTWTKKQEGGLWKHEWMKHGTCAQSLPALNSELKYFKQGLDWSKQYQLSELLSKGGIKPGGTYPVNQFWLTLKTGLGKNPRIDCYTDKDSKKVYIDEVRLCFHKTLALIDCDTFRRNNNKPYTNCPLNQEIHYIGAVV</sequence>
<dbReference type="InterPro" id="IPR036430">
    <property type="entry name" value="RNase_T2-like_sf"/>
</dbReference>
<dbReference type="RefSeq" id="XP_025405931.1">
    <property type="nucleotide sequence ID" value="XM_025550146.1"/>
</dbReference>
<dbReference type="AlphaFoldDB" id="A0A2S2QL15"/>
<dbReference type="PANTHER" id="PTHR11240:SF22">
    <property type="entry name" value="RIBONUCLEASE T2"/>
    <property type="match status" value="1"/>
</dbReference>
<evidence type="ECO:0000256" key="2">
    <source>
        <dbReference type="ARBA" id="ARBA00023157"/>
    </source>
</evidence>
<feature type="active site" evidence="3">
    <location>
        <position position="453"/>
    </location>
</feature>
<comment type="similarity">
    <text evidence="1 4">Belongs to the RNase T2 family.</text>
</comment>
<dbReference type="GO" id="GO:0003723">
    <property type="term" value="F:RNA binding"/>
    <property type="evidence" value="ECO:0007669"/>
    <property type="project" value="InterPro"/>
</dbReference>
<dbReference type="Proteomes" id="UP000694846">
    <property type="component" value="Unplaced"/>
</dbReference>
<organism evidence="5">
    <name type="scientific">Sipha flava</name>
    <name type="common">yellow sugarcane aphid</name>
    <dbReference type="NCBI Taxonomy" id="143950"/>
    <lineage>
        <taxon>Eukaryota</taxon>
        <taxon>Metazoa</taxon>
        <taxon>Ecdysozoa</taxon>
        <taxon>Arthropoda</taxon>
        <taxon>Hexapoda</taxon>
        <taxon>Insecta</taxon>
        <taxon>Pterygota</taxon>
        <taxon>Neoptera</taxon>
        <taxon>Paraneoptera</taxon>
        <taxon>Hemiptera</taxon>
        <taxon>Sternorrhyncha</taxon>
        <taxon>Aphidomorpha</taxon>
        <taxon>Aphidoidea</taxon>
        <taxon>Aphididae</taxon>
        <taxon>Sipha</taxon>
    </lineage>
</organism>
<keyword evidence="6" id="KW-1185">Reference proteome</keyword>
<evidence type="ECO:0000313" key="5">
    <source>
        <dbReference type="EMBL" id="MBY78371.1"/>
    </source>
</evidence>
<feature type="active site" evidence="3">
    <location>
        <position position="449"/>
    </location>
</feature>